<proteinExistence type="predicted"/>
<gene>
    <name evidence="1" type="ORF">EPI10_015967</name>
</gene>
<dbReference type="AlphaFoldDB" id="A0A5B6VLT9"/>
<protein>
    <submittedName>
        <fullName evidence="1">Gag/pol protein</fullName>
    </submittedName>
</protein>
<dbReference type="Proteomes" id="UP000325315">
    <property type="component" value="Unassembled WGS sequence"/>
</dbReference>
<comment type="caution">
    <text evidence="1">The sequence shown here is derived from an EMBL/GenBank/DDBJ whole genome shotgun (WGS) entry which is preliminary data.</text>
</comment>
<evidence type="ECO:0000313" key="1">
    <source>
        <dbReference type="EMBL" id="KAA3470239.1"/>
    </source>
</evidence>
<evidence type="ECO:0000313" key="2">
    <source>
        <dbReference type="Proteomes" id="UP000325315"/>
    </source>
</evidence>
<keyword evidence="2" id="KW-1185">Reference proteome</keyword>
<reference evidence="2" key="1">
    <citation type="journal article" date="2019" name="Plant Biotechnol. J.">
        <title>Genome sequencing of the Australian wild diploid species Gossypium australe highlights disease resistance and delayed gland morphogenesis.</title>
        <authorList>
            <person name="Cai Y."/>
            <person name="Cai X."/>
            <person name="Wang Q."/>
            <person name="Wang P."/>
            <person name="Zhang Y."/>
            <person name="Cai C."/>
            <person name="Xu Y."/>
            <person name="Wang K."/>
            <person name="Zhou Z."/>
            <person name="Wang C."/>
            <person name="Geng S."/>
            <person name="Li B."/>
            <person name="Dong Q."/>
            <person name="Hou Y."/>
            <person name="Wang H."/>
            <person name="Ai P."/>
            <person name="Liu Z."/>
            <person name="Yi F."/>
            <person name="Sun M."/>
            <person name="An G."/>
            <person name="Cheng J."/>
            <person name="Zhang Y."/>
            <person name="Shi Q."/>
            <person name="Xie Y."/>
            <person name="Shi X."/>
            <person name="Chang Y."/>
            <person name="Huang F."/>
            <person name="Chen Y."/>
            <person name="Hong S."/>
            <person name="Mi L."/>
            <person name="Sun Q."/>
            <person name="Zhang L."/>
            <person name="Zhou B."/>
            <person name="Peng R."/>
            <person name="Zhang X."/>
            <person name="Liu F."/>
        </authorList>
    </citation>
    <scope>NUCLEOTIDE SEQUENCE [LARGE SCALE GENOMIC DNA]</scope>
    <source>
        <strain evidence="2">cv. PA1801</strain>
    </source>
</reference>
<sequence>MTDSKKGNQPSVLGFPFYLEDCPKTAEESENMRKVPYNSTERNLMYVILCIRPDIYFTVGLDLRKLTLGCVFVLDDRSVV</sequence>
<name>A0A5B6VLT9_9ROSI</name>
<dbReference type="EMBL" id="SMMG02000006">
    <property type="protein sequence ID" value="KAA3470239.1"/>
    <property type="molecule type" value="Genomic_DNA"/>
</dbReference>
<organism evidence="1 2">
    <name type="scientific">Gossypium australe</name>
    <dbReference type="NCBI Taxonomy" id="47621"/>
    <lineage>
        <taxon>Eukaryota</taxon>
        <taxon>Viridiplantae</taxon>
        <taxon>Streptophyta</taxon>
        <taxon>Embryophyta</taxon>
        <taxon>Tracheophyta</taxon>
        <taxon>Spermatophyta</taxon>
        <taxon>Magnoliopsida</taxon>
        <taxon>eudicotyledons</taxon>
        <taxon>Gunneridae</taxon>
        <taxon>Pentapetalae</taxon>
        <taxon>rosids</taxon>
        <taxon>malvids</taxon>
        <taxon>Malvales</taxon>
        <taxon>Malvaceae</taxon>
        <taxon>Malvoideae</taxon>
        <taxon>Gossypium</taxon>
    </lineage>
</organism>
<accession>A0A5B6VLT9</accession>